<evidence type="ECO:0000256" key="5">
    <source>
        <dbReference type="ARBA" id="ARBA00022989"/>
    </source>
</evidence>
<dbReference type="PANTHER" id="PTHR36838:SF1">
    <property type="entry name" value="SLR1864 PROTEIN"/>
    <property type="match status" value="1"/>
</dbReference>
<keyword evidence="2" id="KW-0813">Transport</keyword>
<dbReference type="EMBL" id="RZIJ01000016">
    <property type="protein sequence ID" value="RUQ67854.1"/>
    <property type="molecule type" value="Genomic_DNA"/>
</dbReference>
<evidence type="ECO:0000313" key="8">
    <source>
        <dbReference type="EMBL" id="RUQ67854.1"/>
    </source>
</evidence>
<feature type="transmembrane region" description="Helical" evidence="7">
    <location>
        <begin position="6"/>
        <end position="28"/>
    </location>
</feature>
<evidence type="ECO:0000256" key="6">
    <source>
        <dbReference type="ARBA" id="ARBA00023136"/>
    </source>
</evidence>
<dbReference type="Pfam" id="PF03547">
    <property type="entry name" value="Mem_trans"/>
    <property type="match status" value="1"/>
</dbReference>
<comment type="caution">
    <text evidence="8">The sequence shown here is derived from an EMBL/GenBank/DDBJ whole genome shotgun (WGS) entry which is preliminary data.</text>
</comment>
<keyword evidence="4 7" id="KW-0812">Transmembrane</keyword>
<dbReference type="Proteomes" id="UP000280346">
    <property type="component" value="Unassembled WGS sequence"/>
</dbReference>
<evidence type="ECO:0000313" key="9">
    <source>
        <dbReference type="Proteomes" id="UP000280346"/>
    </source>
</evidence>
<reference evidence="8 9" key="1">
    <citation type="submission" date="2018-12" db="EMBL/GenBank/DDBJ databases">
        <authorList>
            <person name="Yang Y."/>
        </authorList>
    </citation>
    <scope>NUCLEOTIDE SEQUENCE [LARGE SCALE GENOMIC DNA]</scope>
    <source>
        <strain evidence="8 9">GSF71</strain>
    </source>
</reference>
<dbReference type="OrthoDB" id="3238001at2"/>
<feature type="transmembrane region" description="Helical" evidence="7">
    <location>
        <begin position="161"/>
        <end position="178"/>
    </location>
</feature>
<name>A0A3S0V578_9PROT</name>
<evidence type="ECO:0000256" key="4">
    <source>
        <dbReference type="ARBA" id="ARBA00022692"/>
    </source>
</evidence>
<keyword evidence="9" id="KW-1185">Reference proteome</keyword>
<feature type="transmembrane region" description="Helical" evidence="7">
    <location>
        <begin position="279"/>
        <end position="299"/>
    </location>
</feature>
<dbReference type="InterPro" id="IPR004776">
    <property type="entry name" value="Mem_transp_PIN-like"/>
</dbReference>
<feature type="transmembrane region" description="Helical" evidence="7">
    <location>
        <begin position="129"/>
        <end position="149"/>
    </location>
</feature>
<dbReference type="PANTHER" id="PTHR36838">
    <property type="entry name" value="AUXIN EFFLUX CARRIER FAMILY PROTEIN"/>
    <property type="match status" value="1"/>
</dbReference>
<gene>
    <name evidence="8" type="ORF">EJ913_19510</name>
</gene>
<dbReference type="RefSeq" id="WP_127000923.1">
    <property type="nucleotide sequence ID" value="NZ_CP173194.1"/>
</dbReference>
<dbReference type="GO" id="GO:0055085">
    <property type="term" value="P:transmembrane transport"/>
    <property type="evidence" value="ECO:0007669"/>
    <property type="project" value="InterPro"/>
</dbReference>
<feature type="transmembrane region" description="Helical" evidence="7">
    <location>
        <begin position="248"/>
        <end position="267"/>
    </location>
</feature>
<evidence type="ECO:0000256" key="2">
    <source>
        <dbReference type="ARBA" id="ARBA00022448"/>
    </source>
</evidence>
<accession>A0A3S0V578</accession>
<feature type="transmembrane region" description="Helical" evidence="7">
    <location>
        <begin position="190"/>
        <end position="210"/>
    </location>
</feature>
<keyword evidence="5 7" id="KW-1133">Transmembrane helix</keyword>
<dbReference type="GO" id="GO:0016020">
    <property type="term" value="C:membrane"/>
    <property type="evidence" value="ECO:0007669"/>
    <property type="project" value="UniProtKB-SubCell"/>
</dbReference>
<proteinExistence type="predicted"/>
<keyword evidence="6 7" id="KW-0472">Membrane</keyword>
<feature type="transmembrane region" description="Helical" evidence="7">
    <location>
        <begin position="40"/>
        <end position="60"/>
    </location>
</feature>
<evidence type="ECO:0000256" key="3">
    <source>
        <dbReference type="ARBA" id="ARBA00022475"/>
    </source>
</evidence>
<organism evidence="8 9">
    <name type="scientific">Azospirillum doebereinerae</name>
    <dbReference type="NCBI Taxonomy" id="92933"/>
    <lineage>
        <taxon>Bacteria</taxon>
        <taxon>Pseudomonadati</taxon>
        <taxon>Pseudomonadota</taxon>
        <taxon>Alphaproteobacteria</taxon>
        <taxon>Rhodospirillales</taxon>
        <taxon>Azospirillaceae</taxon>
        <taxon>Azospirillum</taxon>
    </lineage>
</organism>
<feature type="transmembrane region" description="Helical" evidence="7">
    <location>
        <begin position="222"/>
        <end position="242"/>
    </location>
</feature>
<keyword evidence="3" id="KW-1003">Cell membrane</keyword>
<feature type="transmembrane region" description="Helical" evidence="7">
    <location>
        <begin position="72"/>
        <end position="94"/>
    </location>
</feature>
<evidence type="ECO:0000256" key="7">
    <source>
        <dbReference type="SAM" id="Phobius"/>
    </source>
</evidence>
<evidence type="ECO:0000256" key="1">
    <source>
        <dbReference type="ARBA" id="ARBA00004141"/>
    </source>
</evidence>
<sequence>MPPLSTLALLSDAFSVIAPVFLVAAIGYGWNRAKLPYDSAFITTFAINVSSPCLVFSALTRLHLSGAVMGEMAVAATACIVLAGLLSVPFMLAARLPVSVYLPSMAFPNAGNLGLPVCLFAFGEEGLSLAVLFFAVMSVSQFTLGPALASGRFDPGQMIRTPSIHAVWLAVLCQLTGFTPPQWASNTTTLLGNCAVPLMLLALGVALSKLQLSGALRTLSMSALRLVLGFGVGLLVCWAMGLTGVTRGVVLLQSSMPVAVFNYLWALRYGNRPEDVAGLVLGSTAMAFIALPALLMMVMQ</sequence>
<comment type="subcellular location">
    <subcellularLocation>
        <location evidence="1">Membrane</location>
        <topology evidence="1">Multi-pass membrane protein</topology>
    </subcellularLocation>
</comment>
<dbReference type="AlphaFoldDB" id="A0A3S0V578"/>
<protein>
    <submittedName>
        <fullName evidence="8">AEC family transporter</fullName>
    </submittedName>
</protein>